<dbReference type="GeneID" id="44998420"/>
<evidence type="ECO:0000313" key="1">
    <source>
        <dbReference type="EMBL" id="AAK79893.1"/>
    </source>
</evidence>
<name>Q97HS7_CLOAB</name>
<protein>
    <submittedName>
        <fullName evidence="1">Uncharacterized protein</fullName>
    </submittedName>
</protein>
<dbReference type="OrthoDB" id="9982255at2"/>
<evidence type="ECO:0000313" key="2">
    <source>
        <dbReference type="Proteomes" id="UP000000814"/>
    </source>
</evidence>
<dbReference type="PATRIC" id="fig|272562.8.peg.2134"/>
<keyword evidence="2" id="KW-1185">Reference proteome</keyword>
<dbReference type="PIR" id="B97138">
    <property type="entry name" value="B97138"/>
</dbReference>
<organism evidence="1 2">
    <name type="scientific">Clostridium acetobutylicum (strain ATCC 824 / DSM 792 / JCM 1419 / IAM 19013 / LMG 5710 / NBRC 13948 / NRRL B-527 / VKM B-1787 / 2291 / W)</name>
    <dbReference type="NCBI Taxonomy" id="272562"/>
    <lineage>
        <taxon>Bacteria</taxon>
        <taxon>Bacillati</taxon>
        <taxon>Bacillota</taxon>
        <taxon>Clostridia</taxon>
        <taxon>Eubacteriales</taxon>
        <taxon>Clostridiaceae</taxon>
        <taxon>Clostridium</taxon>
    </lineage>
</organism>
<dbReference type="KEGG" id="cac:CA_C1931"/>
<dbReference type="RefSeq" id="WP_010965234.1">
    <property type="nucleotide sequence ID" value="NC_003030.1"/>
</dbReference>
<reference evidence="1 2" key="1">
    <citation type="journal article" date="2001" name="J. Bacteriol.">
        <title>Genome sequence and comparative analysis of the solvent-producing bacterium Clostridium acetobutylicum.</title>
        <authorList>
            <person name="Nolling J."/>
            <person name="Breton G."/>
            <person name="Omelchenko M.V."/>
            <person name="Makarova K.S."/>
            <person name="Zeng Q."/>
            <person name="Gibson R."/>
            <person name="Lee H.M."/>
            <person name="Dubois J."/>
            <person name="Qiu D."/>
            <person name="Hitti J."/>
            <person name="Wolf Y.I."/>
            <person name="Tatusov R.L."/>
            <person name="Sabathe F."/>
            <person name="Doucette-Stamm L."/>
            <person name="Soucaille P."/>
            <person name="Daly M.J."/>
            <person name="Bennett G.N."/>
            <person name="Koonin E.V."/>
            <person name="Smith D.R."/>
        </authorList>
    </citation>
    <scope>NUCLEOTIDE SEQUENCE [LARGE SCALE GENOMIC DNA]</scope>
    <source>
        <strain evidence="2">ATCC 824 / DSM 792 / JCM 1419 / LMG 5710 / VKM B-1787</strain>
    </source>
</reference>
<proteinExistence type="predicted"/>
<dbReference type="Proteomes" id="UP000000814">
    <property type="component" value="Chromosome"/>
</dbReference>
<gene>
    <name evidence="1" type="ordered locus">CA_C1931</name>
</gene>
<sequence length="64" mass="7337">MKIGDKVRITCLTNANAEDKIIKGKVIFKNNRHFTVQGKNYRESFMFACVKCNDIGVEVIENED</sequence>
<dbReference type="STRING" id="272562.CA_C1931"/>
<dbReference type="EMBL" id="AE001437">
    <property type="protein sequence ID" value="AAK79893.1"/>
    <property type="molecule type" value="Genomic_DNA"/>
</dbReference>
<dbReference type="AlphaFoldDB" id="Q97HS7"/>
<dbReference type="HOGENOM" id="CLU_2859641_0_0_9"/>
<accession>Q97HS7</accession>